<dbReference type="PANTHER" id="PTHR13696">
    <property type="entry name" value="P-LOOP CONTAINING NUCLEOSIDE TRIPHOSPHATE HYDROLASE"/>
    <property type="match status" value="1"/>
</dbReference>
<name>A0A1V4SZL0_9GAMM</name>
<dbReference type="PANTHER" id="PTHR13696:SF52">
    <property type="entry name" value="PARA FAMILY PROTEIN CT_582"/>
    <property type="match status" value="1"/>
</dbReference>
<dbReference type="CDD" id="cd02042">
    <property type="entry name" value="ParAB_family"/>
    <property type="match status" value="1"/>
</dbReference>
<feature type="domain" description="AAA" evidence="1">
    <location>
        <begin position="3"/>
        <end position="48"/>
    </location>
</feature>
<feature type="non-terminal residue" evidence="2">
    <location>
        <position position="50"/>
    </location>
</feature>
<sequence>MTAIITVANQKGGVGKTTTAINLAAGIATKGRRTLLIDLDPQANSTIAFF</sequence>
<dbReference type="SUPFAM" id="SSF52540">
    <property type="entry name" value="P-loop containing nucleoside triphosphate hydrolases"/>
    <property type="match status" value="1"/>
</dbReference>
<dbReference type="RefSeq" id="WP_169917443.1">
    <property type="nucleotide sequence ID" value="NZ_MTSM01000448.1"/>
</dbReference>
<dbReference type="EMBL" id="MTSM01000448">
    <property type="protein sequence ID" value="OPX53781.1"/>
    <property type="molecule type" value="Genomic_DNA"/>
</dbReference>
<dbReference type="Gene3D" id="3.40.50.300">
    <property type="entry name" value="P-loop containing nucleotide triphosphate hydrolases"/>
    <property type="match status" value="1"/>
</dbReference>
<gene>
    <name evidence="2" type="ORF">BTE48_17690</name>
</gene>
<comment type="caution">
    <text evidence="2">The sequence shown here is derived from an EMBL/GenBank/DDBJ whole genome shotgun (WGS) entry which is preliminary data.</text>
</comment>
<accession>A0A1V4SZL0</accession>
<proteinExistence type="predicted"/>
<dbReference type="Pfam" id="PF13614">
    <property type="entry name" value="AAA_31"/>
    <property type="match status" value="1"/>
</dbReference>
<reference evidence="2 3" key="1">
    <citation type="submission" date="2017-01" db="EMBL/GenBank/DDBJ databases">
        <title>Genome Sequencing of a Marine Spirillum, Oceanospirillum multiglobuliferum ATCC 33336, from Japan.</title>
        <authorList>
            <person name="Carney J.G."/>
            <person name="Trachtenberg A.M."/>
            <person name="Rheaume B.A."/>
            <person name="Linnane J.D."/>
            <person name="Pitts N.L."/>
            <person name="Mykles D.L."/>
            <person name="Maclea K.S."/>
        </authorList>
    </citation>
    <scope>NUCLEOTIDE SEQUENCE [LARGE SCALE GENOMIC DNA]</scope>
    <source>
        <strain evidence="2 3">ATCC 33336</strain>
    </source>
</reference>
<evidence type="ECO:0000313" key="3">
    <source>
        <dbReference type="Proteomes" id="UP000191418"/>
    </source>
</evidence>
<protein>
    <submittedName>
        <fullName evidence="2">Chromosome partitioning protein ParA</fullName>
    </submittedName>
</protein>
<dbReference type="InterPro" id="IPR027417">
    <property type="entry name" value="P-loop_NTPase"/>
</dbReference>
<dbReference type="InterPro" id="IPR025669">
    <property type="entry name" value="AAA_dom"/>
</dbReference>
<evidence type="ECO:0000259" key="1">
    <source>
        <dbReference type="Pfam" id="PF13614"/>
    </source>
</evidence>
<evidence type="ECO:0000313" key="2">
    <source>
        <dbReference type="EMBL" id="OPX53781.1"/>
    </source>
</evidence>
<dbReference type="InterPro" id="IPR050678">
    <property type="entry name" value="DNA_Partitioning_ATPase"/>
</dbReference>
<dbReference type="Proteomes" id="UP000191418">
    <property type="component" value="Unassembled WGS sequence"/>
</dbReference>
<dbReference type="AlphaFoldDB" id="A0A1V4SZL0"/>
<organism evidence="2 3">
    <name type="scientific">Oceanospirillum multiglobuliferum</name>
    <dbReference type="NCBI Taxonomy" id="64969"/>
    <lineage>
        <taxon>Bacteria</taxon>
        <taxon>Pseudomonadati</taxon>
        <taxon>Pseudomonadota</taxon>
        <taxon>Gammaproteobacteria</taxon>
        <taxon>Oceanospirillales</taxon>
        <taxon>Oceanospirillaceae</taxon>
        <taxon>Oceanospirillum</taxon>
    </lineage>
</organism>
<keyword evidence="3" id="KW-1185">Reference proteome</keyword>
<dbReference type="PRINTS" id="PR00091">
    <property type="entry name" value="NITROGNASEII"/>
</dbReference>